<dbReference type="GeneID" id="106721871"/>
<dbReference type="RefSeq" id="XP_025053223.1">
    <property type="nucleotide sequence ID" value="XM_025197438.1"/>
</dbReference>
<protein>
    <submittedName>
        <fullName evidence="4">Uncharacterized protein LOC106721871</fullName>
    </submittedName>
</protein>
<dbReference type="InterPro" id="IPR006580">
    <property type="entry name" value="Znf_TTF"/>
</dbReference>
<organism evidence="3 4">
    <name type="scientific">Alligator sinensis</name>
    <name type="common">Chinese alligator</name>
    <dbReference type="NCBI Taxonomy" id="38654"/>
    <lineage>
        <taxon>Eukaryota</taxon>
        <taxon>Metazoa</taxon>
        <taxon>Chordata</taxon>
        <taxon>Craniata</taxon>
        <taxon>Vertebrata</taxon>
        <taxon>Euteleostomi</taxon>
        <taxon>Archelosauria</taxon>
        <taxon>Archosauria</taxon>
        <taxon>Crocodylia</taxon>
        <taxon>Alligatoridae</taxon>
        <taxon>Alligatorinae</taxon>
        <taxon>Alligator</taxon>
    </lineage>
</organism>
<dbReference type="AlphaFoldDB" id="A0A3Q0G532"/>
<evidence type="ECO:0000256" key="1">
    <source>
        <dbReference type="SAM" id="MobiDB-lite"/>
    </source>
</evidence>
<proteinExistence type="predicted"/>
<sequence length="247" mass="28191">MRSPLCVGRLVVRADMEKRWKEEETAANPFCTKRCIATVKSEPDAWEPLDPESAAAHQAQPSALDQKEALPDPETPHDYDIGNYVDCRHSISDEIKYKLLTQPWTPHPSYEFPVYKDSENTSRKFNYSWLINYPFVSYSEKCAGVFCRVCVLFAPIQVGGQKLSTLVSQPCKNWQKVTTKLKNHTTKKFHEAACLEAQIFSECYEKTYKILIHTLDEERCAQVEENRKKLAPIIETVVFAGGDSVAH</sequence>
<dbReference type="SMART" id="SM00597">
    <property type="entry name" value="ZnF_TTF"/>
    <property type="match status" value="1"/>
</dbReference>
<feature type="region of interest" description="Disordered" evidence="1">
    <location>
        <begin position="47"/>
        <end position="72"/>
    </location>
</feature>
<accession>A0A3Q0G532</accession>
<dbReference type="KEGG" id="asn:106721871"/>
<evidence type="ECO:0000259" key="2">
    <source>
        <dbReference type="SMART" id="SM00597"/>
    </source>
</evidence>
<gene>
    <name evidence="4" type="primary">LOC106721871</name>
</gene>
<name>A0A3Q0G532_ALLSI</name>
<feature type="domain" description="TTF-type" evidence="2">
    <location>
        <begin position="121"/>
        <end position="210"/>
    </location>
</feature>
<evidence type="ECO:0000313" key="4">
    <source>
        <dbReference type="RefSeq" id="XP_025053223.1"/>
    </source>
</evidence>
<keyword evidence="3" id="KW-1185">Reference proteome</keyword>
<reference evidence="4" key="1">
    <citation type="submission" date="2025-08" db="UniProtKB">
        <authorList>
            <consortium name="RefSeq"/>
        </authorList>
    </citation>
    <scope>IDENTIFICATION</scope>
</reference>
<dbReference type="InParanoid" id="A0A3Q0G532"/>
<evidence type="ECO:0000313" key="3">
    <source>
        <dbReference type="Proteomes" id="UP000189705"/>
    </source>
</evidence>
<dbReference type="Proteomes" id="UP000189705">
    <property type="component" value="Unplaced"/>
</dbReference>
<dbReference type="STRING" id="38654.A0A3Q0G532"/>